<dbReference type="RefSeq" id="WP_107921317.1">
    <property type="nucleotide sequence ID" value="NZ_CP066701.1"/>
</dbReference>
<dbReference type="EMBL" id="CP066701">
    <property type="protein sequence ID" value="QQX26869.1"/>
    <property type="molecule type" value="Genomic_DNA"/>
</dbReference>
<feature type="domain" description="Restriction endonuclease type II EcoRII C-terminal" evidence="1">
    <location>
        <begin position="220"/>
        <end position="381"/>
    </location>
</feature>
<gene>
    <name evidence="3" type="ORF">JGZ69_08870</name>
</gene>
<dbReference type="InterPro" id="IPR011335">
    <property type="entry name" value="Restrct_endonuc-II-like"/>
</dbReference>
<evidence type="ECO:0008006" key="5">
    <source>
        <dbReference type="Google" id="ProtNLM"/>
    </source>
</evidence>
<dbReference type="Gene3D" id="3.40.91.80">
    <property type="match status" value="1"/>
</dbReference>
<evidence type="ECO:0000259" key="2">
    <source>
        <dbReference type="Pfam" id="PF09217"/>
    </source>
</evidence>
<dbReference type="InterPro" id="IPR023372">
    <property type="entry name" value="Rest_endonuc_II_EcoRII_N"/>
</dbReference>
<dbReference type="SUPFAM" id="SSF52980">
    <property type="entry name" value="Restriction endonuclease-like"/>
    <property type="match status" value="1"/>
</dbReference>
<dbReference type="InterPro" id="IPR038365">
    <property type="entry name" value="EcoRII_C_sf"/>
</dbReference>
<evidence type="ECO:0000313" key="3">
    <source>
        <dbReference type="EMBL" id="QQX26869.1"/>
    </source>
</evidence>
<evidence type="ECO:0000259" key="1">
    <source>
        <dbReference type="Pfam" id="PF09019"/>
    </source>
</evidence>
<dbReference type="InterPro" id="IPR015109">
    <property type="entry name" value="Restrct_endonuc_II_EcoRII_C"/>
</dbReference>
<dbReference type="GO" id="GO:0009036">
    <property type="term" value="F:type II site-specific deoxyribonuclease activity"/>
    <property type="evidence" value="ECO:0007669"/>
    <property type="project" value="InterPro"/>
</dbReference>
<dbReference type="InterPro" id="IPR015300">
    <property type="entry name" value="DNA-bd_pseudobarrel_sf"/>
</dbReference>
<dbReference type="AlphaFoldDB" id="A0AB37HHK7"/>
<dbReference type="Pfam" id="PF09019">
    <property type="entry name" value="EcoRII-C"/>
    <property type="match status" value="1"/>
</dbReference>
<dbReference type="Gene3D" id="2.40.330.10">
    <property type="entry name" value="DNA-binding pseudobarrel domain"/>
    <property type="match status" value="1"/>
</dbReference>
<proteinExistence type="predicted"/>
<dbReference type="Pfam" id="PF09217">
    <property type="entry name" value="EcoRII-N"/>
    <property type="match status" value="1"/>
</dbReference>
<dbReference type="REBASE" id="458367">
    <property type="entry name" value="Bsp10599ORF8865P"/>
</dbReference>
<reference evidence="3 4" key="1">
    <citation type="submission" date="2020-12" db="EMBL/GenBank/DDBJ databases">
        <title>Taxonomic evaluation of the Bacillus sporothermodurans group of bacteria based on whole genome sequences.</title>
        <authorList>
            <person name="Fiedler G."/>
            <person name="Herbstmann A.-D."/>
            <person name="Doll E."/>
            <person name="Wenning M."/>
            <person name="Brinks E."/>
            <person name="Kabisch J."/>
            <person name="Breitenwieser F."/>
            <person name="Lappann M."/>
            <person name="Boehnlein C."/>
            <person name="Franz C."/>
        </authorList>
    </citation>
    <scope>NUCLEOTIDE SEQUENCE [LARGE SCALE GENOMIC DNA]</scope>
    <source>
        <strain evidence="3 4">DSM 10599</strain>
    </source>
</reference>
<name>A0AB37HHK7_9BACI</name>
<protein>
    <recommendedName>
        <fullName evidence="5">Restriction endonuclease</fullName>
    </recommendedName>
</protein>
<dbReference type="KEGG" id="hspo:JGZ69_08870"/>
<sequence length="390" mass="45607">MQQNESEKLTNAIEAAKSIGRFYCKFISANDVDLTGAHQVGLYIAKQAWNIFFEEKGVKGENKDKYIKVHLDGYYPYESRVIYYGRGTRNEYRITRFWTNSPFEKAEQVGNLIIFMPMDQENFKVYILDTEDEIEKFIDSFSLSLMDNNAVYNGGKVKDIDLSKKLEKEIEEVVYVFEDFPETIKLAELARQIHYHVYKKKSFPPDTMILEWVKTEYSVFRAIERNLYKNNLSYDDIDPLIAFASSALNRRKSRAGKSLEHHVDFLFSSYRIPFSHPGRSEGNKKPDFLLPSNAAYADKSFLDSDLIFLGAKTTCKDRWRQILNEANRIDEKHLLTLQQGISPNQLDEMADEKVTLVVPKPYHSLYPAKYQNRLWTVEKFIHYAEEKYSL</sequence>
<dbReference type="GO" id="GO:0009307">
    <property type="term" value="P:DNA restriction-modification system"/>
    <property type="evidence" value="ECO:0007669"/>
    <property type="project" value="InterPro"/>
</dbReference>
<accession>A0AB37HHK7</accession>
<organism evidence="3 4">
    <name type="scientific">Heyndrickxia sporothermodurans</name>
    <dbReference type="NCBI Taxonomy" id="46224"/>
    <lineage>
        <taxon>Bacteria</taxon>
        <taxon>Bacillati</taxon>
        <taxon>Bacillota</taxon>
        <taxon>Bacilli</taxon>
        <taxon>Bacillales</taxon>
        <taxon>Bacillaceae</taxon>
        <taxon>Heyndrickxia</taxon>
    </lineage>
</organism>
<feature type="domain" description="Restriction endonuclease type II EcoRII N-terminal" evidence="2">
    <location>
        <begin position="21"/>
        <end position="138"/>
    </location>
</feature>
<dbReference type="SUPFAM" id="SSF101936">
    <property type="entry name" value="DNA-binding pseudobarrel domain"/>
    <property type="match status" value="1"/>
</dbReference>
<dbReference type="Proteomes" id="UP000595512">
    <property type="component" value="Chromosome"/>
</dbReference>
<evidence type="ECO:0000313" key="4">
    <source>
        <dbReference type="Proteomes" id="UP000595512"/>
    </source>
</evidence>
<dbReference type="GO" id="GO:0003677">
    <property type="term" value="F:DNA binding"/>
    <property type="evidence" value="ECO:0007669"/>
    <property type="project" value="InterPro"/>
</dbReference>